<dbReference type="Proteomes" id="UP000254343">
    <property type="component" value="Unassembled WGS sequence"/>
</dbReference>
<protein>
    <submittedName>
        <fullName evidence="1">Uncharacterized protein</fullName>
    </submittedName>
</protein>
<reference evidence="1 2" key="1">
    <citation type="submission" date="2018-06" db="EMBL/GenBank/DDBJ databases">
        <authorList>
            <consortium name="Pathogen Informatics"/>
            <person name="Doyle S."/>
        </authorList>
    </citation>
    <scope>NUCLEOTIDE SEQUENCE [LARGE SCALE GENOMIC DNA]</scope>
    <source>
        <strain evidence="1 2">NCTC12722</strain>
    </source>
</reference>
<gene>
    <name evidence="1" type="ORF">NCTC12722_03377</name>
</gene>
<dbReference type="RefSeq" id="WP_002716979.1">
    <property type="nucleotide sequence ID" value="NZ_UFSI01000001.1"/>
</dbReference>
<evidence type="ECO:0000313" key="2">
    <source>
        <dbReference type="Proteomes" id="UP000254343"/>
    </source>
</evidence>
<proteinExistence type="predicted"/>
<evidence type="ECO:0000313" key="1">
    <source>
        <dbReference type="EMBL" id="SUU86155.1"/>
    </source>
</evidence>
<accession>A0A380WDF9</accession>
<dbReference type="EMBL" id="UIGB01000001">
    <property type="protein sequence ID" value="SUU86155.1"/>
    <property type="molecule type" value="Genomic_DNA"/>
</dbReference>
<organism evidence="1 2">
    <name type="scientific">Afipia felis</name>
    <name type="common">Cat scratch disease bacillus</name>
    <dbReference type="NCBI Taxonomy" id="1035"/>
    <lineage>
        <taxon>Bacteria</taxon>
        <taxon>Pseudomonadati</taxon>
        <taxon>Pseudomonadota</taxon>
        <taxon>Alphaproteobacteria</taxon>
        <taxon>Hyphomicrobiales</taxon>
        <taxon>Nitrobacteraceae</taxon>
        <taxon>Afipia</taxon>
    </lineage>
</organism>
<dbReference type="OrthoDB" id="8457188at2"/>
<sequence>MADFTTTSWFPVLTLLLGYGTKSLSDWIDFKRTVRREREARAEIRRDKISERRNDFQRATLLELQEVAHRLGRMAYLANYCDETTYRRDPENWQKQLIPEETSEGFREAQARASLLSARVLDDEAREYLEEFRTCCTTVVFSKQRGVSLRALAELDPLHRRFNSHVGELLRNIDSAELQE</sequence>
<name>A0A380WDF9_AFIFE</name>
<dbReference type="AlphaFoldDB" id="A0A380WDF9"/>